<proteinExistence type="predicted"/>
<dbReference type="GO" id="GO:0003677">
    <property type="term" value="F:DNA binding"/>
    <property type="evidence" value="ECO:0007669"/>
    <property type="project" value="InterPro"/>
</dbReference>
<dbReference type="SUPFAM" id="SSF47413">
    <property type="entry name" value="lambda repressor-like DNA-binding domains"/>
    <property type="match status" value="1"/>
</dbReference>
<dbReference type="SMART" id="SM00530">
    <property type="entry name" value="HTH_XRE"/>
    <property type="match status" value="1"/>
</dbReference>
<dbReference type="Gene3D" id="1.10.260.40">
    <property type="entry name" value="lambda repressor-like DNA-binding domains"/>
    <property type="match status" value="1"/>
</dbReference>
<evidence type="ECO:0000259" key="1">
    <source>
        <dbReference type="PROSITE" id="PS50943"/>
    </source>
</evidence>
<dbReference type="InterPro" id="IPR001387">
    <property type="entry name" value="Cro/C1-type_HTH"/>
</dbReference>
<organism evidence="2 3">
    <name type="scientific">Candidatus Nomurabacteria bacterium RIFOXYC2_FULL_36_19</name>
    <dbReference type="NCBI Taxonomy" id="1801806"/>
    <lineage>
        <taxon>Bacteria</taxon>
        <taxon>Candidatus Nomuraibacteriota</taxon>
    </lineage>
</organism>
<feature type="domain" description="HTH cro/C1-type" evidence="1">
    <location>
        <begin position="17"/>
        <end position="71"/>
    </location>
</feature>
<evidence type="ECO:0000313" key="2">
    <source>
        <dbReference type="EMBL" id="OGJ10571.1"/>
    </source>
</evidence>
<dbReference type="EMBL" id="MFWE01000009">
    <property type="protein sequence ID" value="OGJ10571.1"/>
    <property type="molecule type" value="Genomic_DNA"/>
</dbReference>
<comment type="caution">
    <text evidence="2">The sequence shown here is derived from an EMBL/GenBank/DDBJ whole genome shotgun (WGS) entry which is preliminary data.</text>
</comment>
<sequence length="72" mass="8393">MPKTIHTKEYRNIVDKLKQARIESGLTQQEVAKKINMPQSYISKVEAGEQRLDVVELKELSKVYKKPISFFI</sequence>
<dbReference type="AlphaFoldDB" id="A0A1F6YVY2"/>
<dbReference type="CDD" id="cd00093">
    <property type="entry name" value="HTH_XRE"/>
    <property type="match status" value="1"/>
</dbReference>
<name>A0A1F6YVY2_9BACT</name>
<protein>
    <recommendedName>
        <fullName evidence="1">HTH cro/C1-type domain-containing protein</fullName>
    </recommendedName>
</protein>
<dbReference type="InterPro" id="IPR010982">
    <property type="entry name" value="Lambda_DNA-bd_dom_sf"/>
</dbReference>
<accession>A0A1F6YVY2</accession>
<evidence type="ECO:0000313" key="3">
    <source>
        <dbReference type="Proteomes" id="UP000178975"/>
    </source>
</evidence>
<reference evidence="2 3" key="1">
    <citation type="journal article" date="2016" name="Nat. Commun.">
        <title>Thousands of microbial genomes shed light on interconnected biogeochemical processes in an aquifer system.</title>
        <authorList>
            <person name="Anantharaman K."/>
            <person name="Brown C.T."/>
            <person name="Hug L.A."/>
            <person name="Sharon I."/>
            <person name="Castelle C.J."/>
            <person name="Probst A.J."/>
            <person name="Thomas B.C."/>
            <person name="Singh A."/>
            <person name="Wilkins M.J."/>
            <person name="Karaoz U."/>
            <person name="Brodie E.L."/>
            <person name="Williams K.H."/>
            <person name="Hubbard S.S."/>
            <person name="Banfield J.F."/>
        </authorList>
    </citation>
    <scope>NUCLEOTIDE SEQUENCE [LARGE SCALE GENOMIC DNA]</scope>
</reference>
<dbReference type="Proteomes" id="UP000178975">
    <property type="component" value="Unassembled WGS sequence"/>
</dbReference>
<dbReference type="PROSITE" id="PS50943">
    <property type="entry name" value="HTH_CROC1"/>
    <property type="match status" value="1"/>
</dbReference>
<gene>
    <name evidence="2" type="ORF">A2456_02485</name>
</gene>
<dbReference type="Pfam" id="PF01381">
    <property type="entry name" value="HTH_3"/>
    <property type="match status" value="1"/>
</dbReference>